<evidence type="ECO:0000259" key="2">
    <source>
        <dbReference type="PROSITE" id="PS51084"/>
    </source>
</evidence>
<evidence type="ECO:0000313" key="4">
    <source>
        <dbReference type="Proteomes" id="UP000477680"/>
    </source>
</evidence>
<organism evidence="3 4">
    <name type="scientific">Kineobactrum salinum</name>
    <dbReference type="NCBI Taxonomy" id="2708301"/>
    <lineage>
        <taxon>Bacteria</taxon>
        <taxon>Pseudomonadati</taxon>
        <taxon>Pseudomonadota</taxon>
        <taxon>Gammaproteobacteria</taxon>
        <taxon>Cellvibrionales</taxon>
        <taxon>Halieaceae</taxon>
        <taxon>Kineobactrum</taxon>
    </lineage>
</organism>
<dbReference type="AlphaFoldDB" id="A0A6C0UAV5"/>
<dbReference type="SUPFAM" id="SSF54197">
    <property type="entry name" value="HIT-like"/>
    <property type="match status" value="1"/>
</dbReference>
<evidence type="ECO:0000313" key="3">
    <source>
        <dbReference type="EMBL" id="QIB67054.1"/>
    </source>
</evidence>
<dbReference type="RefSeq" id="WP_163496482.1">
    <property type="nucleotide sequence ID" value="NZ_CP048711.1"/>
</dbReference>
<sequence length="132" mass="14614">MPELHPQLLADCHLLGETPGGTLLLARNAALHWLILVPNSSEQDLLDLPPAMLQQVLAECQRLAVYLKQSLGYPKVNFAALGNVVPQLHLHLVGRHENDPCWPQPVWGNLPAGPDWSETELEGLRRELVGNQ</sequence>
<dbReference type="Proteomes" id="UP000477680">
    <property type="component" value="Chromosome"/>
</dbReference>
<feature type="domain" description="HIT" evidence="2">
    <location>
        <begin position="34"/>
        <end position="102"/>
    </location>
</feature>
<comment type="caution">
    <text evidence="1">Lacks conserved residue(s) required for the propagation of feature annotation.</text>
</comment>
<dbReference type="Pfam" id="PF01230">
    <property type="entry name" value="HIT"/>
    <property type="match status" value="1"/>
</dbReference>
<gene>
    <name evidence="3" type="ORF">G3T16_18305</name>
</gene>
<name>A0A6C0UAV5_9GAMM</name>
<accession>A0A6C0UAV5</accession>
<dbReference type="InterPro" id="IPR036265">
    <property type="entry name" value="HIT-like_sf"/>
</dbReference>
<dbReference type="EMBL" id="CP048711">
    <property type="protein sequence ID" value="QIB67054.1"/>
    <property type="molecule type" value="Genomic_DNA"/>
</dbReference>
<proteinExistence type="predicted"/>
<reference evidence="3 4" key="1">
    <citation type="submission" date="2020-02" db="EMBL/GenBank/DDBJ databases">
        <title>Genome sequencing for Kineobactrum sp. M2.</title>
        <authorList>
            <person name="Park S.-J."/>
        </authorList>
    </citation>
    <scope>NUCLEOTIDE SEQUENCE [LARGE SCALE GENOMIC DNA]</scope>
    <source>
        <strain evidence="3 4">M2</strain>
    </source>
</reference>
<dbReference type="Gene3D" id="3.30.428.10">
    <property type="entry name" value="HIT-like"/>
    <property type="match status" value="1"/>
</dbReference>
<dbReference type="KEGG" id="kim:G3T16_18305"/>
<protein>
    <submittedName>
        <fullName evidence="3">HIT family protein</fullName>
    </submittedName>
</protein>
<dbReference type="PROSITE" id="PS51084">
    <property type="entry name" value="HIT_2"/>
    <property type="match status" value="1"/>
</dbReference>
<evidence type="ECO:0000256" key="1">
    <source>
        <dbReference type="PROSITE-ProRule" id="PRU00464"/>
    </source>
</evidence>
<keyword evidence="4" id="KW-1185">Reference proteome</keyword>
<dbReference type="InterPro" id="IPR011146">
    <property type="entry name" value="HIT-like"/>
</dbReference>
<dbReference type="GO" id="GO:0003824">
    <property type="term" value="F:catalytic activity"/>
    <property type="evidence" value="ECO:0007669"/>
    <property type="project" value="InterPro"/>
</dbReference>